<evidence type="ECO:0000313" key="10">
    <source>
        <dbReference type="EMBL" id="KXS22195.1"/>
    </source>
</evidence>
<evidence type="ECO:0000256" key="1">
    <source>
        <dbReference type="ARBA" id="ARBA00022527"/>
    </source>
</evidence>
<sequence>MGNLLGKEEPIDFNGEVDLHWFNLLRCVGKGAFGKVRIVERRDTKKIFALKYINKIQCIKMKAVHNILRERALLEELQHPFLVNLRYAFQDDENMFMVIDLMMGGDLRFHLDRTGGFTEAMIRYYAAELATVLSYMHKRRIVHRDLKPDNLLLDDRGHCHITDFNIASRFEENKVLKSHSGTLAYMAPEVFESNGYTWTVDWWSLGATLYECLYGRRPFHGSTNEELTVNIRSKHLDFPTYNLVTKQPLQVSKDCISFLQALLERDPKKRIGCTSGRGNLDDVMAHPWFAAVDFERLTRKEYQPPFVPDANHANFDAMYDLEELLLEENPLTHRPRK</sequence>
<keyword evidence="11" id="KW-1185">Reference proteome</keyword>
<dbReference type="PROSITE" id="PS00108">
    <property type="entry name" value="PROTEIN_KINASE_ST"/>
    <property type="match status" value="1"/>
</dbReference>
<evidence type="ECO:0000313" key="11">
    <source>
        <dbReference type="Proteomes" id="UP000070544"/>
    </source>
</evidence>
<dbReference type="GO" id="GO:0009966">
    <property type="term" value="P:regulation of signal transduction"/>
    <property type="evidence" value="ECO:0007669"/>
    <property type="project" value="TreeGrafter"/>
</dbReference>
<dbReference type="PROSITE" id="PS00107">
    <property type="entry name" value="PROTEIN_KINASE_ATP"/>
    <property type="match status" value="1"/>
</dbReference>
<protein>
    <submittedName>
        <fullName evidence="10">Kinase-like protein</fullName>
    </submittedName>
</protein>
<dbReference type="InterPro" id="IPR017441">
    <property type="entry name" value="Protein_kinase_ATP_BS"/>
</dbReference>
<dbReference type="GO" id="GO:0005524">
    <property type="term" value="F:ATP binding"/>
    <property type="evidence" value="ECO:0007669"/>
    <property type="project" value="UniProtKB-UniRule"/>
</dbReference>
<keyword evidence="5 6" id="KW-0067">ATP-binding</keyword>
<evidence type="ECO:0000256" key="3">
    <source>
        <dbReference type="ARBA" id="ARBA00022741"/>
    </source>
</evidence>
<feature type="binding site" evidence="6">
    <location>
        <position position="51"/>
    </location>
    <ligand>
        <name>ATP</name>
        <dbReference type="ChEBI" id="CHEBI:30616"/>
    </ligand>
</feature>
<evidence type="ECO:0000256" key="5">
    <source>
        <dbReference type="ARBA" id="ARBA00022840"/>
    </source>
</evidence>
<dbReference type="InterPro" id="IPR008271">
    <property type="entry name" value="Ser/Thr_kinase_AS"/>
</dbReference>
<keyword evidence="2" id="KW-0808">Transferase</keyword>
<dbReference type="PANTHER" id="PTHR24355:SF30">
    <property type="entry name" value="SERINE_THREONINE-PROTEIN KINASE 32B ISOFORM X1"/>
    <property type="match status" value="1"/>
</dbReference>
<dbReference type="AlphaFoldDB" id="A0A139B0G7"/>
<evidence type="ECO:0000256" key="4">
    <source>
        <dbReference type="ARBA" id="ARBA00022777"/>
    </source>
</evidence>
<keyword evidence="3 6" id="KW-0547">Nucleotide-binding</keyword>
<dbReference type="InterPro" id="IPR000961">
    <property type="entry name" value="AGC-kinase_C"/>
</dbReference>
<proteinExistence type="inferred from homology"/>
<evidence type="ECO:0000256" key="7">
    <source>
        <dbReference type="RuleBase" id="RU000304"/>
    </source>
</evidence>
<reference evidence="10 11" key="1">
    <citation type="journal article" date="2015" name="Genome Biol. Evol.">
        <title>Phylogenomic analyses indicate that early fungi evolved digesting cell walls of algal ancestors of land plants.</title>
        <authorList>
            <person name="Chang Y."/>
            <person name="Wang S."/>
            <person name="Sekimoto S."/>
            <person name="Aerts A.L."/>
            <person name="Choi C."/>
            <person name="Clum A."/>
            <person name="LaButti K.M."/>
            <person name="Lindquist E.A."/>
            <person name="Yee Ngan C."/>
            <person name="Ohm R.A."/>
            <person name="Salamov A.A."/>
            <person name="Grigoriev I.V."/>
            <person name="Spatafora J.W."/>
            <person name="Berbee M.L."/>
        </authorList>
    </citation>
    <scope>NUCLEOTIDE SEQUENCE [LARGE SCALE GENOMIC DNA]</scope>
    <source>
        <strain evidence="10 11">JEL478</strain>
    </source>
</reference>
<dbReference type="Gene3D" id="1.10.510.10">
    <property type="entry name" value="Transferase(Phosphotransferase) domain 1"/>
    <property type="match status" value="1"/>
</dbReference>
<dbReference type="CDD" id="cd05578">
    <property type="entry name" value="STKc_Yank1"/>
    <property type="match status" value="1"/>
</dbReference>
<gene>
    <name evidence="10" type="ORF">M427DRAFT_118199</name>
</gene>
<dbReference type="Pfam" id="PF00069">
    <property type="entry name" value="Pkinase"/>
    <property type="match status" value="1"/>
</dbReference>
<comment type="similarity">
    <text evidence="7">Belongs to the protein kinase superfamily.</text>
</comment>
<dbReference type="PROSITE" id="PS51285">
    <property type="entry name" value="AGC_KINASE_CTER"/>
    <property type="match status" value="1"/>
</dbReference>
<feature type="domain" description="Protein kinase" evidence="8">
    <location>
        <begin position="22"/>
        <end position="289"/>
    </location>
</feature>
<dbReference type="OMA" id="MRITTMA"/>
<dbReference type="PANTHER" id="PTHR24355">
    <property type="entry name" value="G PROTEIN-COUPLED RECEPTOR KINASE/RIBOSOMAL PROTEIN S6 KINASE"/>
    <property type="match status" value="1"/>
</dbReference>
<dbReference type="SMART" id="SM00220">
    <property type="entry name" value="S_TKc"/>
    <property type="match status" value="1"/>
</dbReference>
<dbReference type="GO" id="GO:0004703">
    <property type="term" value="F:G protein-coupled receptor kinase activity"/>
    <property type="evidence" value="ECO:0007669"/>
    <property type="project" value="TreeGrafter"/>
</dbReference>
<dbReference type="GO" id="GO:0001664">
    <property type="term" value="F:G protein-coupled receptor binding"/>
    <property type="evidence" value="ECO:0007669"/>
    <property type="project" value="TreeGrafter"/>
</dbReference>
<dbReference type="Gene3D" id="3.30.200.20">
    <property type="entry name" value="Phosphorylase Kinase, domain 1"/>
    <property type="match status" value="1"/>
</dbReference>
<dbReference type="STRING" id="1344416.A0A139B0G7"/>
<dbReference type="InterPro" id="IPR000719">
    <property type="entry name" value="Prot_kinase_dom"/>
</dbReference>
<evidence type="ECO:0000256" key="2">
    <source>
        <dbReference type="ARBA" id="ARBA00022679"/>
    </source>
</evidence>
<dbReference type="InterPro" id="IPR011009">
    <property type="entry name" value="Kinase-like_dom_sf"/>
</dbReference>
<keyword evidence="4 10" id="KW-0418">Kinase</keyword>
<accession>A0A139B0G7</accession>
<keyword evidence="1 7" id="KW-0723">Serine/threonine-protein kinase</keyword>
<dbReference type="FunFam" id="3.30.200.20:FF:000354">
    <property type="entry name" value="AGC/YANK protein kinase"/>
    <property type="match status" value="1"/>
</dbReference>
<dbReference type="GO" id="GO:0007186">
    <property type="term" value="P:G protein-coupled receptor signaling pathway"/>
    <property type="evidence" value="ECO:0007669"/>
    <property type="project" value="TreeGrafter"/>
</dbReference>
<dbReference type="EMBL" id="KQ965731">
    <property type="protein sequence ID" value="KXS22195.1"/>
    <property type="molecule type" value="Genomic_DNA"/>
</dbReference>
<feature type="domain" description="AGC-kinase C-terminal" evidence="9">
    <location>
        <begin position="290"/>
        <end position="337"/>
    </location>
</feature>
<evidence type="ECO:0000259" key="8">
    <source>
        <dbReference type="PROSITE" id="PS50011"/>
    </source>
</evidence>
<feature type="non-terminal residue" evidence="10">
    <location>
        <position position="337"/>
    </location>
</feature>
<dbReference type="PROSITE" id="PS50011">
    <property type="entry name" value="PROTEIN_KINASE_DOM"/>
    <property type="match status" value="1"/>
</dbReference>
<dbReference type="SUPFAM" id="SSF56112">
    <property type="entry name" value="Protein kinase-like (PK-like)"/>
    <property type="match status" value="1"/>
</dbReference>
<evidence type="ECO:0000256" key="6">
    <source>
        <dbReference type="PROSITE-ProRule" id="PRU10141"/>
    </source>
</evidence>
<organism evidence="10 11">
    <name type="scientific">Gonapodya prolifera (strain JEL478)</name>
    <name type="common">Monoblepharis prolifera</name>
    <dbReference type="NCBI Taxonomy" id="1344416"/>
    <lineage>
        <taxon>Eukaryota</taxon>
        <taxon>Fungi</taxon>
        <taxon>Fungi incertae sedis</taxon>
        <taxon>Chytridiomycota</taxon>
        <taxon>Chytridiomycota incertae sedis</taxon>
        <taxon>Monoblepharidomycetes</taxon>
        <taxon>Monoblepharidales</taxon>
        <taxon>Gonapodyaceae</taxon>
        <taxon>Gonapodya</taxon>
    </lineage>
</organism>
<dbReference type="OrthoDB" id="354826at2759"/>
<dbReference type="FunFam" id="1.10.510.10:FF:000469">
    <property type="entry name" value="Serine/threonine-protein kinase 32B"/>
    <property type="match status" value="1"/>
</dbReference>
<name>A0A139B0G7_GONPJ</name>
<dbReference type="Proteomes" id="UP000070544">
    <property type="component" value="Unassembled WGS sequence"/>
</dbReference>
<evidence type="ECO:0000259" key="9">
    <source>
        <dbReference type="PROSITE" id="PS51285"/>
    </source>
</evidence>